<dbReference type="EMBL" id="JBBNAG010000002">
    <property type="protein sequence ID" value="KAK9157984.1"/>
    <property type="molecule type" value="Genomic_DNA"/>
</dbReference>
<dbReference type="GO" id="GO:0008270">
    <property type="term" value="F:zinc ion binding"/>
    <property type="evidence" value="ECO:0007669"/>
    <property type="project" value="InterPro"/>
</dbReference>
<evidence type="ECO:0000313" key="2">
    <source>
        <dbReference type="Proteomes" id="UP001419268"/>
    </source>
</evidence>
<gene>
    <name evidence="1" type="ORF">Scep_004558</name>
</gene>
<dbReference type="InterPro" id="IPR036875">
    <property type="entry name" value="Znf_CCHC_sf"/>
</dbReference>
<sequence>MALCLEYESVRATLLHRDPLSSLDAAVKEILFEETRLELVKPSFTSLEVVLALTPSRSKSGSLSCRNCKSTGHAFANCHTIECRYCHERGLILPNCPTRPRLKGATKSTSKTDSSVVVVVSDRSHSSPTIPLSELETLLKQVISLKANALSVTLGIGFSDGSDSWNREQSEMII</sequence>
<proteinExistence type="predicted"/>
<name>A0AAP0KUB4_9MAGN</name>
<dbReference type="Proteomes" id="UP001419268">
    <property type="component" value="Unassembled WGS sequence"/>
</dbReference>
<protein>
    <submittedName>
        <fullName evidence="1">Uncharacterized protein</fullName>
    </submittedName>
</protein>
<dbReference type="AlphaFoldDB" id="A0AAP0KUB4"/>
<organism evidence="1 2">
    <name type="scientific">Stephania cephalantha</name>
    <dbReference type="NCBI Taxonomy" id="152367"/>
    <lineage>
        <taxon>Eukaryota</taxon>
        <taxon>Viridiplantae</taxon>
        <taxon>Streptophyta</taxon>
        <taxon>Embryophyta</taxon>
        <taxon>Tracheophyta</taxon>
        <taxon>Spermatophyta</taxon>
        <taxon>Magnoliopsida</taxon>
        <taxon>Ranunculales</taxon>
        <taxon>Menispermaceae</taxon>
        <taxon>Menispermoideae</taxon>
        <taxon>Cissampelideae</taxon>
        <taxon>Stephania</taxon>
    </lineage>
</organism>
<dbReference type="Gene3D" id="4.10.60.10">
    <property type="entry name" value="Zinc finger, CCHC-type"/>
    <property type="match status" value="1"/>
</dbReference>
<comment type="caution">
    <text evidence="1">The sequence shown here is derived from an EMBL/GenBank/DDBJ whole genome shotgun (WGS) entry which is preliminary data.</text>
</comment>
<accession>A0AAP0KUB4</accession>
<dbReference type="SUPFAM" id="SSF57756">
    <property type="entry name" value="Retrovirus zinc finger-like domains"/>
    <property type="match status" value="1"/>
</dbReference>
<reference evidence="1 2" key="1">
    <citation type="submission" date="2024-01" db="EMBL/GenBank/DDBJ databases">
        <title>Genome assemblies of Stephania.</title>
        <authorList>
            <person name="Yang L."/>
        </authorList>
    </citation>
    <scope>NUCLEOTIDE SEQUENCE [LARGE SCALE GENOMIC DNA]</scope>
    <source>
        <strain evidence="1">JXDWG</strain>
        <tissue evidence="1">Leaf</tissue>
    </source>
</reference>
<evidence type="ECO:0000313" key="1">
    <source>
        <dbReference type="EMBL" id="KAK9157984.1"/>
    </source>
</evidence>
<keyword evidence="2" id="KW-1185">Reference proteome</keyword>
<dbReference type="GO" id="GO:0003676">
    <property type="term" value="F:nucleic acid binding"/>
    <property type="evidence" value="ECO:0007669"/>
    <property type="project" value="InterPro"/>
</dbReference>